<dbReference type="CDD" id="cd11386">
    <property type="entry name" value="MCP_signal"/>
    <property type="match status" value="1"/>
</dbReference>
<dbReference type="Proteomes" id="UP000319449">
    <property type="component" value="Unassembled WGS sequence"/>
</dbReference>
<gene>
    <name evidence="8" type="ORF">JN12_00831</name>
</gene>
<dbReference type="PROSITE" id="PS50111">
    <property type="entry name" value="CHEMOTAXIS_TRANSDUC_2"/>
    <property type="match status" value="1"/>
</dbReference>
<keyword evidence="5" id="KW-0812">Transmembrane</keyword>
<dbReference type="EMBL" id="VLLN01000004">
    <property type="protein sequence ID" value="TWJ32392.1"/>
    <property type="molecule type" value="Genomic_DNA"/>
</dbReference>
<sequence length="522" mass="55869">MLKVQTIKAKLVMFSLIAFLSVGFCVGFSYFIAVHEVKTIMEADIASVADALQGNLTYIASVKPDSYKDPAFKKLFNQIKIGKSGYAFLLDEQGTLVVHKKDEGKNLAGQKHIDFIRSHKEGGTYQYTAKTTGQDKIVAYRYIEPWKLWVVPGTNVADYFDAMKKSFLWWNLFFGVGILLVLAAFAIGITRSISRPIGDAVSIANRLADGDLSIEIRTMAGGEAGQLLTAMGNMVDSLRDIVSKVKQVAEEVACDASRLRVSAGQMAADADAESLQIGTMATASEEMACTSTEIARNCVSAAEGAKQATETADVGATVVEENVRGMSRIAERVKESAATVQNLGTRSDQIGAIIGTIEDIADQTNLLALNAAIEAARAGEQGRGFAVVADEVRALAERTTRATREIGEMIRAIQVETKGAVGSMEEGVVEVEKGTDGAAKSGQALNDILEQINSVTLQVNQIATAAEEQTATIGEISGNIHKITRVVQETARGAEESATSANDLAELAERLKLLVGRFRMAA</sequence>
<dbReference type="AlphaFoldDB" id="A0A562WQC3"/>
<dbReference type="SUPFAM" id="SSF58104">
    <property type="entry name" value="Methyl-accepting chemotaxis protein (MCP) signaling domain"/>
    <property type="match status" value="1"/>
</dbReference>
<dbReference type="CDD" id="cd06225">
    <property type="entry name" value="HAMP"/>
    <property type="match status" value="1"/>
</dbReference>
<keyword evidence="9" id="KW-1185">Reference proteome</keyword>
<dbReference type="FunFam" id="1.10.287.950:FF:000001">
    <property type="entry name" value="Methyl-accepting chemotaxis sensory transducer"/>
    <property type="match status" value="1"/>
</dbReference>
<evidence type="ECO:0000313" key="8">
    <source>
        <dbReference type="EMBL" id="TWJ32392.1"/>
    </source>
</evidence>
<evidence type="ECO:0000259" key="6">
    <source>
        <dbReference type="PROSITE" id="PS50111"/>
    </source>
</evidence>
<dbReference type="PANTHER" id="PTHR32089">
    <property type="entry name" value="METHYL-ACCEPTING CHEMOTAXIS PROTEIN MCPB"/>
    <property type="match status" value="1"/>
</dbReference>
<feature type="domain" description="Methyl-accepting transducer" evidence="6">
    <location>
        <begin position="248"/>
        <end position="484"/>
    </location>
</feature>
<dbReference type="Gene3D" id="1.10.287.950">
    <property type="entry name" value="Methyl-accepting chemotaxis protein"/>
    <property type="match status" value="1"/>
</dbReference>
<dbReference type="InterPro" id="IPR004090">
    <property type="entry name" value="Chemotax_Me-accpt_rcpt"/>
</dbReference>
<evidence type="ECO:0000256" key="3">
    <source>
        <dbReference type="ARBA" id="ARBA00029447"/>
    </source>
</evidence>
<dbReference type="Gene3D" id="3.30.450.20">
    <property type="entry name" value="PAS domain"/>
    <property type="match status" value="1"/>
</dbReference>
<reference evidence="8 9" key="1">
    <citation type="submission" date="2019-07" db="EMBL/GenBank/DDBJ databases">
        <title>Genomic Encyclopedia of Archaeal and Bacterial Type Strains, Phase II (KMG-II): from individual species to whole genera.</title>
        <authorList>
            <person name="Goeker M."/>
        </authorList>
    </citation>
    <scope>NUCLEOTIDE SEQUENCE [LARGE SCALE GENOMIC DNA]</scope>
    <source>
        <strain evidence="8 9">ATCC BAA-1139</strain>
    </source>
</reference>
<evidence type="ECO:0000256" key="1">
    <source>
        <dbReference type="ARBA" id="ARBA00004370"/>
    </source>
</evidence>
<dbReference type="PANTHER" id="PTHR32089:SF112">
    <property type="entry name" value="LYSOZYME-LIKE PROTEIN-RELATED"/>
    <property type="match status" value="1"/>
</dbReference>
<dbReference type="GO" id="GO:0007165">
    <property type="term" value="P:signal transduction"/>
    <property type="evidence" value="ECO:0007669"/>
    <property type="project" value="UniProtKB-KW"/>
</dbReference>
<comment type="similarity">
    <text evidence="3">Belongs to the methyl-accepting chemotaxis (MCP) protein family.</text>
</comment>
<dbReference type="GO" id="GO:0004888">
    <property type="term" value="F:transmembrane signaling receptor activity"/>
    <property type="evidence" value="ECO:0007669"/>
    <property type="project" value="InterPro"/>
</dbReference>
<dbReference type="PRINTS" id="PR00260">
    <property type="entry name" value="CHEMTRNSDUCR"/>
</dbReference>
<proteinExistence type="inferred from homology"/>
<dbReference type="Pfam" id="PF00672">
    <property type="entry name" value="HAMP"/>
    <property type="match status" value="1"/>
</dbReference>
<dbReference type="InterPro" id="IPR033462">
    <property type="entry name" value="Cache_3-Cache_2"/>
</dbReference>
<feature type="transmembrane region" description="Helical" evidence="5">
    <location>
        <begin position="167"/>
        <end position="189"/>
    </location>
</feature>
<protein>
    <submittedName>
        <fullName evidence="8">Methyl-accepting chemotaxis sensory transducer with Cache sensor</fullName>
    </submittedName>
</protein>
<dbReference type="Pfam" id="PF00015">
    <property type="entry name" value="MCPsignal"/>
    <property type="match status" value="1"/>
</dbReference>
<dbReference type="SMART" id="SM00304">
    <property type="entry name" value="HAMP"/>
    <property type="match status" value="1"/>
</dbReference>
<dbReference type="PROSITE" id="PS50885">
    <property type="entry name" value="HAMP"/>
    <property type="match status" value="1"/>
</dbReference>
<feature type="transmembrane region" description="Helical" evidence="5">
    <location>
        <begin position="12"/>
        <end position="33"/>
    </location>
</feature>
<comment type="subcellular location">
    <subcellularLocation>
        <location evidence="1">Membrane</location>
    </subcellularLocation>
</comment>
<dbReference type="GO" id="GO:0016020">
    <property type="term" value="C:membrane"/>
    <property type="evidence" value="ECO:0007669"/>
    <property type="project" value="UniProtKB-SubCell"/>
</dbReference>
<keyword evidence="5" id="KW-0472">Membrane</keyword>
<dbReference type="CDD" id="cd18774">
    <property type="entry name" value="PDC2_HK_sensor"/>
    <property type="match status" value="1"/>
</dbReference>
<dbReference type="SMART" id="SM00283">
    <property type="entry name" value="MA"/>
    <property type="match status" value="1"/>
</dbReference>
<organism evidence="8 9">
    <name type="scientific">Geobacter argillaceus</name>
    <dbReference type="NCBI Taxonomy" id="345631"/>
    <lineage>
        <taxon>Bacteria</taxon>
        <taxon>Pseudomonadati</taxon>
        <taxon>Thermodesulfobacteriota</taxon>
        <taxon>Desulfuromonadia</taxon>
        <taxon>Geobacterales</taxon>
        <taxon>Geobacteraceae</taxon>
        <taxon>Geobacter</taxon>
    </lineage>
</organism>
<dbReference type="InterPro" id="IPR003660">
    <property type="entry name" value="HAMP_dom"/>
</dbReference>
<dbReference type="InterPro" id="IPR004089">
    <property type="entry name" value="MCPsignal_dom"/>
</dbReference>
<dbReference type="Pfam" id="PF17201">
    <property type="entry name" value="Cache_3-Cache_2"/>
    <property type="match status" value="1"/>
</dbReference>
<accession>A0A562WQC3</accession>
<evidence type="ECO:0000256" key="4">
    <source>
        <dbReference type="PROSITE-ProRule" id="PRU00284"/>
    </source>
</evidence>
<name>A0A562WQC3_9BACT</name>
<evidence type="ECO:0000313" key="9">
    <source>
        <dbReference type="Proteomes" id="UP000319449"/>
    </source>
</evidence>
<evidence type="ECO:0000256" key="2">
    <source>
        <dbReference type="ARBA" id="ARBA00023224"/>
    </source>
</evidence>
<feature type="domain" description="HAMP" evidence="7">
    <location>
        <begin position="191"/>
        <end position="243"/>
    </location>
</feature>
<evidence type="ECO:0000259" key="7">
    <source>
        <dbReference type="PROSITE" id="PS50885"/>
    </source>
</evidence>
<evidence type="ECO:0000256" key="5">
    <source>
        <dbReference type="SAM" id="Phobius"/>
    </source>
</evidence>
<dbReference type="GO" id="GO:0006935">
    <property type="term" value="P:chemotaxis"/>
    <property type="evidence" value="ECO:0007669"/>
    <property type="project" value="InterPro"/>
</dbReference>
<keyword evidence="2 4" id="KW-0807">Transducer</keyword>
<comment type="caution">
    <text evidence="8">The sequence shown here is derived from an EMBL/GenBank/DDBJ whole genome shotgun (WGS) entry which is preliminary data.</text>
</comment>
<keyword evidence="5" id="KW-1133">Transmembrane helix</keyword>